<evidence type="ECO:0000256" key="4">
    <source>
        <dbReference type="ARBA" id="ARBA00023242"/>
    </source>
</evidence>
<evidence type="ECO:0000256" key="2">
    <source>
        <dbReference type="ARBA" id="ARBA00005892"/>
    </source>
</evidence>
<dbReference type="InterPro" id="IPR021827">
    <property type="entry name" value="Nup186/Nup192/Nup205"/>
</dbReference>
<keyword evidence="4" id="KW-0539">Nucleus</keyword>
<sequence>MDITWKVDQFSKLNRLITESFRVPEDDSESMAETLNFFLEESEIKLASLFQFPKPDPKHLSELEKGVAKINNQEFKVSNDFVSEAKKVSKLLDINEFLAASLVHEGVSYETRLERPTAECAVLLFFSETQKMALCLDNIFSAGVNLSLPASIRNVFLTFSEKLLSSTLEPSNQGTGIKFNGLDTKTSDMFPARILSSITKNKEFSENISSKAKLFESNFGSEVINEIVNSLEEERRILSSIFYTIVSDYHLNSSELMNLISYGKESDISDEITLRITASILSALDTSIQVDSEPDMYESSAFDKTSLLATDPTFLRKLDSEINNSDWKTPELKGLTKLQWSLTTLYGIKRVPGFAEAIGYQEDKAEQHIEEAVLMGTFQFAYEFLLAFKQPSSYDNTNKNEVKSSINHDPNSLNKNINSANSRYPSFTDLDENFVLNLENRLMNLTSTYITRASSVIRKVRYNEEDLILKYQQQQILILQSEQQSASQQWYGAGRLQTPRNVSDFGRPINSPLIPEPKRNTEFLFRFISCLYKDRLDSSLRFWIPSNTGIPDVDDRLLVFIRWGSDMREQGMVESYINMLASLSTGPQSALCAHEFMISGGGKLSENNRIASKLPLCSWESLFGALDFYEQMLQKSKADPLSSNPEIPEAEIKVIEAFLELLKQVVRYSFSARMVIYENKDLQVMWTLFSLLGCPVPVSTKSKILDAISAFASTPYPSPNDSSTQILEEKRISFEICQNVWKLLEQSQALPTASGSPLSTNGQWGWQNNGGIAFELEEIEASTGLFPETRSFLGLLNTLTKLDPNSVPLDDLERDPILFSLHSPSIPSDLGKDYRVPGVSPYISYVLDNVFGKFSQRVYSNDWEKWTIVSSSLTLIERCLATMVLPSKSSKFSISDYQYLVTHPGFEICIRILCGADLIQNLFSIVREGVDSVNSGRGSIGKLISDSVLYALRIFIKILKVQNNVLNLVIPELLESNPQELFGLPLSLPRSLTTLENLFLLQTDVVVHIASYINSIKSSSLCEASVKLVYILSLSSEFNGLNNDLKLSTSGKYITTVNKLVNILEESEESSRIAHGYISRLEQDDGDFFENLLDDSISHPKAALDGSVFGYASGISDKLTSKSSSAVSLSIMNLLLDNLTNNNSYPTIAHWLLGFSLQNISTNDLPDPLTKSTCLHVILNLINQGTSLDLKQVNRNELLINTRPHFAESCYKLVYILSTNSITSEVFLRYLRKSEDFTLSQLQSLLSLDFIGSGTDCKAQMIDFLKNTPNTPSLVNLSQFQVTRTFFKLNSYSWFFQYFAHELHISSINGNRSRVQKMIEISLQSALQIPEDGSLYNSSSNYKKMFGSISNRNRFISLFSNMRDAYSECILILALRSKSLSNQIGSDTDTIGIDSENLKILASKYNFDLATVSTLSSSGCTLYNIQTLLSLIKNLNINYEYQSSQGSHSNELNNLVLGCFFSNLKNEIYQSFSQARYGWKQVSLVLATSSWKFISDSKTTSEKLTRRTQLCLDILNSISSEALSPPPPLNVTDLNIPGNSLESENNEIVNRDDEIWCSEMSTMLSPVSIIYSERLSLEMSNADEDSSSLEESMSTSSNVPIEPIVQTWKNLLFSVLSNSAKYSMDLRINIYSSILHFLYGIQTFNTRDASPKANSFTSSLGTASKSFNSSSFKTDLHSQNSQFSPDTFISFKQGFGTLGKPDSQTRSQKLVQRVLDELINSSVGEQVLDCVSTDILDGTDVCKAVSFSLLNTLSALYSVEPRNRLVPYLSRHNYIGQFIDMLRNLNPDLVSLLTPKPNSLNSLHIYESMISFFLRLSYRKMGAERLIEGGILECLSGCDFISCRPQGSISSKNSSDNGLISRLDTYNKLFTPVLNLLCVLLTKIGSDNSQSLNRIYRFITLNYLPFDQILKEASTYDSALTKQILSEAKSITMLMSLLCRHQSIIEKAYNDSCSGVLNVFNLHISAVSLIVRFGISDNWISYILPSNEEDKELAMTPSSFLISLNADQNGQNGLDNSNYQSLNSEIDRFDFKSSVLSQLCISIVNSIISNVVLYSHLMSQPLTILSGNSNQAFRLKAFRPTFAWNIEHCRETDVFPSLASLTMLLNRSITSLQSYQRLLSVLLNKLKNLSSTPMSDLKKLAISALPANSEFLFSTVPNGINGSTQSNEFSSLDLSNDIPAHKIRSLAKVAINREISESEIQISTQFLIIEQALLLLQTHLQHYYSFGNKFGYQEDIYNSGFSNNGFDNNFTSTIHDSPGTKSRNLAMNNGFPPNLVNISSQDLNTFRSDASIVLPSLLNMLDNLHTDMEEKNQVNLNSTPTFNRTSSSMNQQRSGLNPNNPVGSHQSSFIKMLTRRIKSLVFCDD</sequence>
<comment type="caution">
    <text evidence="6">The sequence shown here is derived from an EMBL/GenBank/DDBJ whole genome shotgun (WGS) entry which is preliminary data.</text>
</comment>
<dbReference type="Proteomes" id="UP000187283">
    <property type="component" value="Unassembled WGS sequence"/>
</dbReference>
<name>A0A1R1YBY2_9FUNG</name>
<comment type="similarity">
    <text evidence="2">Belongs to the NUP186/NUP192/NUP205 family.</text>
</comment>
<protein>
    <submittedName>
        <fullName evidence="6">Nuclear pore complex protein</fullName>
    </submittedName>
</protein>
<dbReference type="Pfam" id="PF11894">
    <property type="entry name" value="Nup192"/>
    <property type="match status" value="1"/>
</dbReference>
<evidence type="ECO:0000313" key="6">
    <source>
        <dbReference type="EMBL" id="OMJ24427.1"/>
    </source>
</evidence>
<keyword evidence="7" id="KW-1185">Reference proteome</keyword>
<dbReference type="OrthoDB" id="2019644at2759"/>
<evidence type="ECO:0000256" key="5">
    <source>
        <dbReference type="SAM" id="MobiDB-lite"/>
    </source>
</evidence>
<reference evidence="6 7" key="1">
    <citation type="submission" date="2017-01" db="EMBL/GenBank/DDBJ databases">
        <authorList>
            <person name="Mah S.A."/>
            <person name="Swanson W.J."/>
            <person name="Moy G.W."/>
            <person name="Vacquier V.D."/>
        </authorList>
    </citation>
    <scope>NUCLEOTIDE SEQUENCE [LARGE SCALE GENOMIC DNA]</scope>
    <source>
        <strain evidence="6 7">GSMNP</strain>
    </source>
</reference>
<gene>
    <name evidence="6" type="ORF">AYI70_g1587</name>
</gene>
<organism evidence="6 7">
    <name type="scientific">Smittium culicis</name>
    <dbReference type="NCBI Taxonomy" id="133412"/>
    <lineage>
        <taxon>Eukaryota</taxon>
        <taxon>Fungi</taxon>
        <taxon>Fungi incertae sedis</taxon>
        <taxon>Zoopagomycota</taxon>
        <taxon>Kickxellomycotina</taxon>
        <taxon>Harpellomycetes</taxon>
        <taxon>Harpellales</taxon>
        <taxon>Legeriomycetaceae</taxon>
        <taxon>Smittium</taxon>
    </lineage>
</organism>
<dbReference type="STRING" id="133412.A0A1R1YBY2"/>
<evidence type="ECO:0000313" key="7">
    <source>
        <dbReference type="Proteomes" id="UP000187283"/>
    </source>
</evidence>
<dbReference type="EMBL" id="LSSN01000345">
    <property type="protein sequence ID" value="OMJ24427.1"/>
    <property type="molecule type" value="Genomic_DNA"/>
</dbReference>
<evidence type="ECO:0000256" key="3">
    <source>
        <dbReference type="ARBA" id="ARBA00022448"/>
    </source>
</evidence>
<dbReference type="PANTHER" id="PTHR31344:SF0">
    <property type="entry name" value="NUCLEAR PORE COMPLEX PROTEIN NUP205"/>
    <property type="match status" value="1"/>
</dbReference>
<proteinExistence type="inferred from homology"/>
<evidence type="ECO:0000256" key="1">
    <source>
        <dbReference type="ARBA" id="ARBA00004123"/>
    </source>
</evidence>
<comment type="subcellular location">
    <subcellularLocation>
        <location evidence="1">Nucleus</location>
    </subcellularLocation>
</comment>
<keyword evidence="3" id="KW-0813">Transport</keyword>
<dbReference type="GO" id="GO:0017056">
    <property type="term" value="F:structural constituent of nuclear pore"/>
    <property type="evidence" value="ECO:0007669"/>
    <property type="project" value="TreeGrafter"/>
</dbReference>
<dbReference type="GO" id="GO:0044611">
    <property type="term" value="C:nuclear pore inner ring"/>
    <property type="evidence" value="ECO:0007669"/>
    <property type="project" value="TreeGrafter"/>
</dbReference>
<dbReference type="PANTHER" id="PTHR31344">
    <property type="entry name" value="NUCLEAR PORE COMPLEX PROTEIN NUP205"/>
    <property type="match status" value="1"/>
</dbReference>
<dbReference type="GO" id="GO:0006999">
    <property type="term" value="P:nuclear pore organization"/>
    <property type="evidence" value="ECO:0007669"/>
    <property type="project" value="TreeGrafter"/>
</dbReference>
<feature type="region of interest" description="Disordered" evidence="5">
    <location>
        <begin position="2316"/>
        <end position="2344"/>
    </location>
</feature>
<accession>A0A1R1YBY2</accession>